<proteinExistence type="inferred from homology"/>
<evidence type="ECO:0000256" key="2">
    <source>
        <dbReference type="ARBA" id="ARBA00010497"/>
    </source>
</evidence>
<organism evidence="9 10">
    <name type="scientific">Didymella heteroderae</name>
    <dbReference type="NCBI Taxonomy" id="1769908"/>
    <lineage>
        <taxon>Eukaryota</taxon>
        <taxon>Fungi</taxon>
        <taxon>Dikarya</taxon>
        <taxon>Ascomycota</taxon>
        <taxon>Pezizomycotina</taxon>
        <taxon>Dothideomycetes</taxon>
        <taxon>Pleosporomycetidae</taxon>
        <taxon>Pleosporales</taxon>
        <taxon>Pleosporineae</taxon>
        <taxon>Didymellaceae</taxon>
        <taxon>Didymella</taxon>
    </lineage>
</organism>
<dbReference type="GO" id="GO:0004662">
    <property type="term" value="F:CAAX-protein geranylgeranyltransferase activity"/>
    <property type="evidence" value="ECO:0007669"/>
    <property type="project" value="TreeGrafter"/>
</dbReference>
<dbReference type="InterPro" id="IPR001330">
    <property type="entry name" value="Prenyltrans"/>
</dbReference>
<dbReference type="InterPro" id="IPR008930">
    <property type="entry name" value="Terpenoid_cyclase/PrenylTrfase"/>
</dbReference>
<keyword evidence="6" id="KW-0677">Repeat</keyword>
<dbReference type="GO" id="GO:0046872">
    <property type="term" value="F:metal ion binding"/>
    <property type="evidence" value="ECO:0007669"/>
    <property type="project" value="UniProtKB-KW"/>
</dbReference>
<keyword evidence="10" id="KW-1185">Reference proteome</keyword>
<evidence type="ECO:0000256" key="7">
    <source>
        <dbReference type="ARBA" id="ARBA00022833"/>
    </source>
</evidence>
<sequence>MGPSQPASEFNYARQIKYWRRNLKTYLPHYYTGNDANRMTLALFTVSALDILGDLDGALSAEERQGYIDWVYSCQLPEGGFRPWPGSNFGNRRNDENKIWDPAHVPGTFFALLTLVVLGDDLEKVKRREILLWLNRMQRPEGGFGETLGADGFIHGGNDSRFGYMATAIRWILRGDHEGPYGDVPDIRLDDFVTCVRDAESYDGGISEAPYHEAHAGFTSCAIAALHFVDRLPQPPGQEPDGRRRGVTNLSNTLHWLASRQTATLEDDDSVDTFDDETNTANTCHDAHSFVKVSAYPTVSMESTVGSQPKVPFDLAWVGMNGRCNKIADTCYAYWVSSPLQILGRMDIISTKPIRRYLLDKTQHAMGGFGKVVDDPPDMYHSFLGMMVLAMFGEPGLQNVDAALCITERAKKHLESLPWRKEAIASIKSNGVNGAGHKSISQVAADRMQIDS</sequence>
<evidence type="ECO:0000313" key="9">
    <source>
        <dbReference type="EMBL" id="KAF3044631.1"/>
    </source>
</evidence>
<evidence type="ECO:0000256" key="5">
    <source>
        <dbReference type="ARBA" id="ARBA00022723"/>
    </source>
</evidence>
<dbReference type="SUPFAM" id="SSF48239">
    <property type="entry name" value="Terpenoid cyclases/Protein prenyltransferases"/>
    <property type="match status" value="1"/>
</dbReference>
<accession>A0A9P4WX86</accession>
<evidence type="ECO:0000256" key="4">
    <source>
        <dbReference type="ARBA" id="ARBA00022679"/>
    </source>
</evidence>
<comment type="similarity">
    <text evidence="2">Belongs to the protein prenyltransferase subunit beta family.</text>
</comment>
<dbReference type="EMBL" id="SWKV01000008">
    <property type="protein sequence ID" value="KAF3044631.1"/>
    <property type="molecule type" value="Genomic_DNA"/>
</dbReference>
<dbReference type="PANTHER" id="PTHR11774:SF4">
    <property type="entry name" value="GERANYLGERANYL TRANSFERASE TYPE-1 SUBUNIT BETA"/>
    <property type="match status" value="1"/>
</dbReference>
<evidence type="ECO:0000256" key="6">
    <source>
        <dbReference type="ARBA" id="ARBA00022737"/>
    </source>
</evidence>
<evidence type="ECO:0000256" key="3">
    <source>
        <dbReference type="ARBA" id="ARBA00022602"/>
    </source>
</evidence>
<dbReference type="GO" id="GO:0005953">
    <property type="term" value="C:CAAX-protein geranylgeranyltransferase complex"/>
    <property type="evidence" value="ECO:0007669"/>
    <property type="project" value="TreeGrafter"/>
</dbReference>
<keyword evidence="5" id="KW-0479">Metal-binding</keyword>
<keyword evidence="7" id="KW-0862">Zinc</keyword>
<gene>
    <name evidence="9" type="ORF">E8E12_005876</name>
</gene>
<reference evidence="9" key="1">
    <citation type="submission" date="2019-04" db="EMBL/GenBank/DDBJ databases">
        <title>Sequencing of skin fungus with MAO and IRED activity.</title>
        <authorList>
            <person name="Marsaioli A.J."/>
            <person name="Bonatto J.M.C."/>
            <person name="Reis Junior O."/>
        </authorList>
    </citation>
    <scope>NUCLEOTIDE SEQUENCE</scope>
    <source>
        <strain evidence="9">28M1</strain>
    </source>
</reference>
<evidence type="ECO:0000256" key="1">
    <source>
        <dbReference type="ARBA" id="ARBA00001947"/>
    </source>
</evidence>
<dbReference type="Proteomes" id="UP000758155">
    <property type="component" value="Unassembled WGS sequence"/>
</dbReference>
<dbReference type="Pfam" id="PF00432">
    <property type="entry name" value="Prenyltrans"/>
    <property type="match status" value="1"/>
</dbReference>
<evidence type="ECO:0000259" key="8">
    <source>
        <dbReference type="Pfam" id="PF00432"/>
    </source>
</evidence>
<dbReference type="AlphaFoldDB" id="A0A9P4WX86"/>
<protein>
    <recommendedName>
        <fullName evidence="8">Prenyltransferase alpha-alpha toroid domain-containing protein</fullName>
    </recommendedName>
</protein>
<name>A0A9P4WX86_9PLEO</name>
<dbReference type="InterPro" id="IPR045089">
    <property type="entry name" value="PGGT1B-like"/>
</dbReference>
<keyword evidence="4" id="KW-0808">Transferase</keyword>
<comment type="cofactor">
    <cofactor evidence="1">
        <name>Zn(2+)</name>
        <dbReference type="ChEBI" id="CHEBI:29105"/>
    </cofactor>
</comment>
<feature type="domain" description="Prenyltransferase alpha-alpha toroid" evidence="8">
    <location>
        <begin position="11"/>
        <end position="406"/>
    </location>
</feature>
<dbReference type="Gene3D" id="1.50.10.20">
    <property type="match status" value="1"/>
</dbReference>
<dbReference type="PANTHER" id="PTHR11774">
    <property type="entry name" value="GERANYLGERANYL TRANSFERASE TYPE BETA SUBUNIT"/>
    <property type="match status" value="1"/>
</dbReference>
<evidence type="ECO:0000313" key="10">
    <source>
        <dbReference type="Proteomes" id="UP000758155"/>
    </source>
</evidence>
<comment type="caution">
    <text evidence="9">The sequence shown here is derived from an EMBL/GenBank/DDBJ whole genome shotgun (WGS) entry which is preliminary data.</text>
</comment>
<dbReference type="OrthoDB" id="24893at2759"/>
<keyword evidence="3" id="KW-0637">Prenyltransferase</keyword>